<evidence type="ECO:0000259" key="1">
    <source>
        <dbReference type="Pfam" id="PF13524"/>
    </source>
</evidence>
<dbReference type="Pfam" id="PF13524">
    <property type="entry name" value="Glyco_trans_1_2"/>
    <property type="match status" value="1"/>
</dbReference>
<reference evidence="3" key="1">
    <citation type="submission" date="2014-02" db="EMBL/GenBank/DDBJ databases">
        <title>Complete genome sequence and comparative genomic analysis of the nitrogen-fixing bacterium Leptospirillum ferriphilum YSK.</title>
        <authorList>
            <person name="Guo X."/>
            <person name="Yin H."/>
            <person name="Liang Y."/>
            <person name="Hu Q."/>
            <person name="Ma L."/>
            <person name="Xiao Y."/>
            <person name="Zhang X."/>
            <person name="Qiu G."/>
            <person name="Liu X."/>
        </authorList>
    </citation>
    <scope>NUCLEOTIDE SEQUENCE [LARGE SCALE GENOMIC DNA]</scope>
    <source>
        <strain evidence="3">YSK</strain>
    </source>
</reference>
<keyword evidence="3" id="KW-1185">Reference proteome</keyword>
<gene>
    <name evidence="2" type="ORF">Y981_11900</name>
</gene>
<accession>A0A059XRH4</accession>
<name>A0A059XRH4_9BACT</name>
<reference evidence="2 3" key="2">
    <citation type="journal article" date="2015" name="Biomed. Res. Int.">
        <title>Effects of Arsenite Resistance on the Growth and Functional Gene Expression of Leptospirillum ferriphilum and Acidithiobacillus thiooxidans in Pure Culture and Coculture.</title>
        <authorList>
            <person name="Jiang H."/>
            <person name="Liang Y."/>
            <person name="Yin H."/>
            <person name="Xiao Y."/>
            <person name="Guo X."/>
            <person name="Xu Y."/>
            <person name="Hu Q."/>
            <person name="Liu H."/>
            <person name="Liu X."/>
        </authorList>
    </citation>
    <scope>NUCLEOTIDE SEQUENCE [LARGE SCALE GENOMIC DNA]</scope>
    <source>
        <strain evidence="2 3">YSK</strain>
    </source>
</reference>
<proteinExistence type="predicted"/>
<feature type="domain" description="Spore protein YkvP/CgeB glycosyl transferase-like" evidence="1">
    <location>
        <begin position="368"/>
        <end position="516"/>
    </location>
</feature>
<dbReference type="KEGG" id="lfp:Y981_11900"/>
<protein>
    <submittedName>
        <fullName evidence="2">CgeB</fullName>
    </submittedName>
</protein>
<evidence type="ECO:0000313" key="2">
    <source>
        <dbReference type="EMBL" id="AIA31179.1"/>
    </source>
</evidence>
<dbReference type="HOGENOM" id="CLU_032039_0_0_0"/>
<dbReference type="RefSeq" id="WP_051613920.1">
    <property type="nucleotide sequence ID" value="NZ_CP007243.1"/>
</dbReference>
<dbReference type="EMBL" id="CP007243">
    <property type="protein sequence ID" value="AIA31179.1"/>
    <property type="molecule type" value="Genomic_DNA"/>
</dbReference>
<dbReference type="SUPFAM" id="SSF53756">
    <property type="entry name" value="UDP-Glycosyltransferase/glycogen phosphorylase"/>
    <property type="match status" value="1"/>
</dbReference>
<sequence length="599" mass="67693">MESEDSLFRKNAGAFGSGGFVQRVLEPFSGLSLEVVPARTGRMSLKAGSLCLHSLYDPEKEGDSWAQDVMALQDADRTKGYIVAGLGLGYHVWSLLSATVLPVTVFEPDPRRIALSWRSFPWYLHAGRLRFFCDKKDIRKVPSGFRLLVHPPSEKLDPKSYQDLRRDLEECDQDILLNYRILVIPPVYGGSYPVARSAARALERLGHRTTFLDMAPFEGALRAIGAQTSFDLHKMQLRGIFQGFLDELVFARVLHEKPDLIVALAQAPVSPALLSRLRKENYPVAYWFVEDFRLATYWESVAPLVTDFAVIQKDPFLTRLAEKNVNHVTYLPLAADPEIFFPRTPDREERERYGGAVTFMGAGYPNRHHFLKSLAEFGLSIFGTEWDVRDPIFRFVREKGRRLSPEETATVFNATTVNINLHSSVYHRGVNPEGDFVNPRTFEIASCGAFQVVDRRSLLSGLFGEGELAVYQNERDCRSLVRHYLQDPSGRETMALRSLDRVRKEHTYEIRMSQWIEVLKERGVRPARPSLSGRWPVDRLIAESDGEPELSRFLESLQGREAMTLEEIARAVSPGKGEISKAAATFLLLAEIANQGSGR</sequence>
<dbReference type="Proteomes" id="UP000027059">
    <property type="component" value="Chromosome"/>
</dbReference>
<dbReference type="OrthoDB" id="9791241at2"/>
<dbReference type="InterPro" id="IPR055259">
    <property type="entry name" value="YkvP/CgeB_Glyco_trans-like"/>
</dbReference>
<dbReference type="AlphaFoldDB" id="A0A059XRH4"/>
<organism evidence="2 3">
    <name type="scientific">Leptospirillum ferriphilum YSK</name>
    <dbReference type="NCBI Taxonomy" id="1441628"/>
    <lineage>
        <taxon>Bacteria</taxon>
        <taxon>Pseudomonadati</taxon>
        <taxon>Nitrospirota</taxon>
        <taxon>Nitrospiria</taxon>
        <taxon>Nitrospirales</taxon>
        <taxon>Nitrospiraceae</taxon>
        <taxon>Leptospirillum</taxon>
    </lineage>
</organism>
<evidence type="ECO:0000313" key="3">
    <source>
        <dbReference type="Proteomes" id="UP000027059"/>
    </source>
</evidence>